<gene>
    <name evidence="1" type="ORF">WN944_010393</name>
</gene>
<organism evidence="1 2">
    <name type="scientific">Citrus x changshan-huyou</name>
    <dbReference type="NCBI Taxonomy" id="2935761"/>
    <lineage>
        <taxon>Eukaryota</taxon>
        <taxon>Viridiplantae</taxon>
        <taxon>Streptophyta</taxon>
        <taxon>Embryophyta</taxon>
        <taxon>Tracheophyta</taxon>
        <taxon>Spermatophyta</taxon>
        <taxon>Magnoliopsida</taxon>
        <taxon>eudicotyledons</taxon>
        <taxon>Gunneridae</taxon>
        <taxon>Pentapetalae</taxon>
        <taxon>rosids</taxon>
        <taxon>malvids</taxon>
        <taxon>Sapindales</taxon>
        <taxon>Rutaceae</taxon>
        <taxon>Aurantioideae</taxon>
        <taxon>Citrus</taxon>
    </lineage>
</organism>
<name>A0AAP0MXV2_9ROSI</name>
<dbReference type="AlphaFoldDB" id="A0AAP0MXV2"/>
<comment type="caution">
    <text evidence="1">The sequence shown here is derived from an EMBL/GenBank/DDBJ whole genome shotgun (WGS) entry which is preliminary data.</text>
</comment>
<reference evidence="1 2" key="1">
    <citation type="submission" date="2024-05" db="EMBL/GenBank/DDBJ databases">
        <title>Haplotype-resolved chromosome-level genome assembly of Huyou (Citrus changshanensis).</title>
        <authorList>
            <person name="Miao C."/>
            <person name="Chen W."/>
            <person name="Wu Y."/>
            <person name="Wang L."/>
            <person name="Zhao S."/>
            <person name="Grierson D."/>
            <person name="Xu C."/>
            <person name="Chen K."/>
        </authorList>
    </citation>
    <scope>NUCLEOTIDE SEQUENCE [LARGE SCALE GENOMIC DNA]</scope>
    <source>
        <strain evidence="1">01-14</strain>
        <tissue evidence="1">Leaf</tissue>
    </source>
</reference>
<sequence length="79" mass="9027">MVEGSTDFSRRQAVREEMGIPLHSTYLQYTCKSRKLQGLALKDSCWIDESNLKLSYEGDRRSDDERICMKCSCAAGDDQ</sequence>
<protein>
    <submittedName>
        <fullName evidence="1">Uncharacterized protein</fullName>
    </submittedName>
</protein>
<dbReference type="EMBL" id="JBCGBO010000002">
    <property type="protein sequence ID" value="KAK9221962.1"/>
    <property type="molecule type" value="Genomic_DNA"/>
</dbReference>
<keyword evidence="2" id="KW-1185">Reference proteome</keyword>
<evidence type="ECO:0000313" key="1">
    <source>
        <dbReference type="EMBL" id="KAK9221962.1"/>
    </source>
</evidence>
<accession>A0AAP0MXV2</accession>
<evidence type="ECO:0000313" key="2">
    <source>
        <dbReference type="Proteomes" id="UP001428341"/>
    </source>
</evidence>
<dbReference type="Proteomes" id="UP001428341">
    <property type="component" value="Unassembled WGS sequence"/>
</dbReference>
<proteinExistence type="predicted"/>